<dbReference type="InterPro" id="IPR011009">
    <property type="entry name" value="Kinase-like_dom_sf"/>
</dbReference>
<reference evidence="2 3" key="1">
    <citation type="journal article" date="2018" name="Science">
        <title>The opium poppy genome and morphinan production.</title>
        <authorList>
            <person name="Guo L."/>
            <person name="Winzer T."/>
            <person name="Yang X."/>
            <person name="Li Y."/>
            <person name="Ning Z."/>
            <person name="He Z."/>
            <person name="Teodor R."/>
            <person name="Lu Y."/>
            <person name="Bowser T.A."/>
            <person name="Graham I.A."/>
            <person name="Ye K."/>
        </authorList>
    </citation>
    <scope>NUCLEOTIDE SEQUENCE [LARGE SCALE GENOMIC DNA]</scope>
    <source>
        <strain evidence="3">cv. HN1</strain>
        <tissue evidence="2">Leaves</tissue>
    </source>
</reference>
<dbReference type="Gramene" id="RZC67091">
    <property type="protein sequence ID" value="RZC67091"/>
    <property type="gene ID" value="C5167_010809"/>
</dbReference>
<dbReference type="GO" id="GO:0004674">
    <property type="term" value="F:protein serine/threonine kinase activity"/>
    <property type="evidence" value="ECO:0007669"/>
    <property type="project" value="TreeGrafter"/>
</dbReference>
<dbReference type="InterPro" id="IPR051681">
    <property type="entry name" value="Ser/Thr_Kinases-Pseudokinases"/>
</dbReference>
<organism evidence="2 3">
    <name type="scientific">Papaver somniferum</name>
    <name type="common">Opium poppy</name>
    <dbReference type="NCBI Taxonomy" id="3469"/>
    <lineage>
        <taxon>Eukaryota</taxon>
        <taxon>Viridiplantae</taxon>
        <taxon>Streptophyta</taxon>
        <taxon>Embryophyta</taxon>
        <taxon>Tracheophyta</taxon>
        <taxon>Spermatophyta</taxon>
        <taxon>Magnoliopsida</taxon>
        <taxon>Ranunculales</taxon>
        <taxon>Papaveraceae</taxon>
        <taxon>Papaveroideae</taxon>
        <taxon>Papaver</taxon>
    </lineage>
</organism>
<name>A0A4Y7K4F0_PAPSO</name>
<dbReference type="PROSITE" id="PS50011">
    <property type="entry name" value="PROTEIN_KINASE_DOM"/>
    <property type="match status" value="1"/>
</dbReference>
<dbReference type="Gene3D" id="1.10.510.10">
    <property type="entry name" value="Transferase(Phosphotransferase) domain 1"/>
    <property type="match status" value="1"/>
</dbReference>
<dbReference type="Gene3D" id="3.30.200.20">
    <property type="entry name" value="Phosphorylase Kinase, domain 1"/>
    <property type="match status" value="1"/>
</dbReference>
<dbReference type="SUPFAM" id="SSF56112">
    <property type="entry name" value="Protein kinase-like (PK-like)"/>
    <property type="match status" value="1"/>
</dbReference>
<dbReference type="STRING" id="3469.A0A4Y7K4F0"/>
<sequence length="178" mass="20664">MKFIGAAVEPELVIVIEIMRGDSLQNYLRNMRPRRPELRQSISFRHLSGNGMHTFKWHHPLYKDMDVAVKMIEKDITASSERSDRFLREVMMLSRVEHDNLVKLLLTEDCMKLKLAGIGMAREKEAGEMMTCEASTYKWMAPEVCIWSDYTGLLLLNVYHVKNPTTAVLSPFYFDIPH</sequence>
<dbReference type="AlphaFoldDB" id="A0A4Y7K4F0"/>
<dbReference type="InterPro" id="IPR000719">
    <property type="entry name" value="Prot_kinase_dom"/>
</dbReference>
<evidence type="ECO:0000313" key="3">
    <source>
        <dbReference type="Proteomes" id="UP000316621"/>
    </source>
</evidence>
<feature type="domain" description="Protein kinase" evidence="1">
    <location>
        <begin position="1"/>
        <end position="178"/>
    </location>
</feature>
<protein>
    <recommendedName>
        <fullName evidence="1">Protein kinase domain-containing protein</fullName>
    </recommendedName>
</protein>
<accession>A0A4Y7K4F0</accession>
<keyword evidence="3" id="KW-1185">Reference proteome</keyword>
<gene>
    <name evidence="2" type="ORF">C5167_010809</name>
</gene>
<dbReference type="EMBL" id="CM010720">
    <property type="protein sequence ID" value="RZC67091.1"/>
    <property type="molecule type" value="Genomic_DNA"/>
</dbReference>
<dbReference type="PANTHER" id="PTHR44329">
    <property type="entry name" value="SERINE/THREONINE-PROTEIN KINASE TNNI3K-RELATED"/>
    <property type="match status" value="1"/>
</dbReference>
<evidence type="ECO:0000313" key="2">
    <source>
        <dbReference type="EMBL" id="RZC67091.1"/>
    </source>
</evidence>
<proteinExistence type="predicted"/>
<evidence type="ECO:0000259" key="1">
    <source>
        <dbReference type="PROSITE" id="PS50011"/>
    </source>
</evidence>
<dbReference type="GO" id="GO:0005524">
    <property type="term" value="F:ATP binding"/>
    <property type="evidence" value="ECO:0007669"/>
    <property type="project" value="InterPro"/>
</dbReference>
<dbReference type="Proteomes" id="UP000316621">
    <property type="component" value="Chromosome 6"/>
</dbReference>
<dbReference type="PANTHER" id="PTHR44329:SF84">
    <property type="entry name" value="PROTEIN KINASE LIKE PROTEIN"/>
    <property type="match status" value="1"/>
</dbReference>